<comment type="caution">
    <text evidence="6">The sequence shown here is derived from an EMBL/GenBank/DDBJ whole genome shotgun (WGS) entry which is preliminary data.</text>
</comment>
<dbReference type="SUPFAM" id="SSF46785">
    <property type="entry name" value="Winged helix' DNA-binding domain"/>
    <property type="match status" value="1"/>
</dbReference>
<evidence type="ECO:0000256" key="2">
    <source>
        <dbReference type="ARBA" id="ARBA00023015"/>
    </source>
</evidence>
<dbReference type="Gene3D" id="1.10.10.10">
    <property type="entry name" value="Winged helix-like DNA-binding domain superfamily/Winged helix DNA-binding domain"/>
    <property type="match status" value="1"/>
</dbReference>
<evidence type="ECO:0000313" key="6">
    <source>
        <dbReference type="EMBL" id="PCM48794.1"/>
    </source>
</evidence>
<dbReference type="InterPro" id="IPR005119">
    <property type="entry name" value="LysR_subst-bd"/>
</dbReference>
<keyword evidence="2" id="KW-0805">Transcription regulation</keyword>
<organism evidence="6 7">
    <name type="scientific">Pseudomonas fluorescens</name>
    <dbReference type="NCBI Taxonomy" id="294"/>
    <lineage>
        <taxon>Bacteria</taxon>
        <taxon>Pseudomonadati</taxon>
        <taxon>Pseudomonadota</taxon>
        <taxon>Gammaproteobacteria</taxon>
        <taxon>Pseudomonadales</taxon>
        <taxon>Pseudomonadaceae</taxon>
        <taxon>Pseudomonas</taxon>
    </lineage>
</organism>
<dbReference type="EMBL" id="NXHE01000017">
    <property type="protein sequence ID" value="PCM48794.1"/>
    <property type="molecule type" value="Genomic_DNA"/>
</dbReference>
<dbReference type="InterPro" id="IPR000847">
    <property type="entry name" value="LysR_HTH_N"/>
</dbReference>
<dbReference type="FunFam" id="1.10.10.10:FF:000001">
    <property type="entry name" value="LysR family transcriptional regulator"/>
    <property type="match status" value="1"/>
</dbReference>
<dbReference type="InterPro" id="IPR036388">
    <property type="entry name" value="WH-like_DNA-bd_sf"/>
</dbReference>
<dbReference type="AlphaFoldDB" id="A0A854WZ29"/>
<dbReference type="RefSeq" id="WP_096796438.1">
    <property type="nucleotide sequence ID" value="NZ_NXHE01000017.1"/>
</dbReference>
<keyword evidence="3" id="KW-0238">DNA-binding</keyword>
<gene>
    <name evidence="6" type="ORF">CP335_15910</name>
</gene>
<protein>
    <submittedName>
        <fullName evidence="6">LysR family transcriptional regulator</fullName>
    </submittedName>
</protein>
<evidence type="ECO:0000313" key="7">
    <source>
        <dbReference type="Proteomes" id="UP000218643"/>
    </source>
</evidence>
<evidence type="ECO:0000256" key="4">
    <source>
        <dbReference type="ARBA" id="ARBA00023163"/>
    </source>
</evidence>
<dbReference type="GO" id="GO:0003700">
    <property type="term" value="F:DNA-binding transcription factor activity"/>
    <property type="evidence" value="ECO:0007669"/>
    <property type="project" value="InterPro"/>
</dbReference>
<dbReference type="PROSITE" id="PS50931">
    <property type="entry name" value="HTH_LYSR"/>
    <property type="match status" value="1"/>
</dbReference>
<dbReference type="PANTHER" id="PTHR30537:SF5">
    <property type="entry name" value="HTH-TYPE TRANSCRIPTIONAL ACTIVATOR TTDR-RELATED"/>
    <property type="match status" value="1"/>
</dbReference>
<dbReference type="Pfam" id="PF00126">
    <property type="entry name" value="HTH_1"/>
    <property type="match status" value="1"/>
</dbReference>
<dbReference type="SUPFAM" id="SSF53850">
    <property type="entry name" value="Periplasmic binding protein-like II"/>
    <property type="match status" value="1"/>
</dbReference>
<accession>A0A854WZ29</accession>
<dbReference type="Proteomes" id="UP000218643">
    <property type="component" value="Unassembled WGS sequence"/>
</dbReference>
<dbReference type="Gene3D" id="3.40.190.290">
    <property type="match status" value="1"/>
</dbReference>
<dbReference type="GO" id="GO:0006351">
    <property type="term" value="P:DNA-templated transcription"/>
    <property type="evidence" value="ECO:0007669"/>
    <property type="project" value="TreeGrafter"/>
</dbReference>
<evidence type="ECO:0000259" key="5">
    <source>
        <dbReference type="PROSITE" id="PS50931"/>
    </source>
</evidence>
<evidence type="ECO:0000256" key="3">
    <source>
        <dbReference type="ARBA" id="ARBA00023125"/>
    </source>
</evidence>
<comment type="similarity">
    <text evidence="1">Belongs to the LysR transcriptional regulatory family.</text>
</comment>
<proteinExistence type="inferred from homology"/>
<dbReference type="InterPro" id="IPR036390">
    <property type="entry name" value="WH_DNA-bd_sf"/>
</dbReference>
<dbReference type="CDD" id="cd08422">
    <property type="entry name" value="PBP2_CrgA_like"/>
    <property type="match status" value="1"/>
</dbReference>
<dbReference type="PANTHER" id="PTHR30537">
    <property type="entry name" value="HTH-TYPE TRANSCRIPTIONAL REGULATOR"/>
    <property type="match status" value="1"/>
</dbReference>
<keyword evidence="4" id="KW-0804">Transcription</keyword>
<name>A0A854WZ29_PSEFL</name>
<dbReference type="InterPro" id="IPR058163">
    <property type="entry name" value="LysR-type_TF_proteobact-type"/>
</dbReference>
<dbReference type="Pfam" id="PF03466">
    <property type="entry name" value="LysR_substrate"/>
    <property type="match status" value="1"/>
</dbReference>
<reference evidence="6 7" key="2">
    <citation type="submission" date="2017-10" db="EMBL/GenBank/DDBJ databases">
        <title>Rhizosphere-associated Pseudomonas modulate jasmonic acid/salicylic acid antagonism to induce systemic resistance to herbivores at the cost of susceptibility to pathogens.</title>
        <authorList>
            <person name="Haney C.H."/>
            <person name="Wiesmann C.L."/>
            <person name="Shapiro L.R."/>
            <person name="O'Sullivan L.R."/>
            <person name="Khorasani S."/>
            <person name="Melnyk R.A."/>
            <person name="Xiao L."/>
            <person name="Bush J."/>
            <person name="Carrillo J."/>
            <person name="Pierce N.E."/>
            <person name="Ausubel F.M."/>
        </authorList>
    </citation>
    <scope>NUCLEOTIDE SEQUENCE [LARGE SCALE GENOMIC DNA]</scope>
    <source>
        <strain evidence="6 7">CH229</strain>
    </source>
</reference>
<feature type="domain" description="HTH lysR-type" evidence="5">
    <location>
        <begin position="1"/>
        <end position="59"/>
    </location>
</feature>
<evidence type="ECO:0000256" key="1">
    <source>
        <dbReference type="ARBA" id="ARBA00009437"/>
    </source>
</evidence>
<dbReference type="GO" id="GO:0043565">
    <property type="term" value="F:sequence-specific DNA binding"/>
    <property type="evidence" value="ECO:0007669"/>
    <property type="project" value="TreeGrafter"/>
</dbReference>
<reference evidence="6 7" key="1">
    <citation type="submission" date="2017-09" db="EMBL/GenBank/DDBJ databases">
        <authorList>
            <person name="Haney C."/>
            <person name="Melnyk R."/>
        </authorList>
    </citation>
    <scope>NUCLEOTIDE SEQUENCE [LARGE SCALE GENOMIC DNA]</scope>
    <source>
        <strain evidence="6 7">CH229</strain>
    </source>
</reference>
<sequence length="319" mass="35956">MDKMSALTMFVATAEHGNFSRAADVLGKTPSALTKAVAQLEDELGTRLFDRTTRHMALTEAGRIYLDGARQALMQLQLACEGVEQLKHELSGGLRITAPPSFAPAFLNEVCCRFLDAHPQVHLEVDLSDSYDDPVDGGYDLALRDGPIDLPGVIAQPIVENQVVLCASPAYLARKGKEVSLDNYQQHEWLIFRHPLLNRHFWWVKQGDRRIRLTQPNPRVASDNYDFLLACLLKGQGLQFLPQWSAAAYLARGELVEVMPEYWREPSAFGPWIYVLYLAHRRSTRKVKVFIEFLKAHWRPLSQGTNENGSATDMAPTLR</sequence>